<organism evidence="2 3">
    <name type="scientific">Streptomyces omiyaensis</name>
    <dbReference type="NCBI Taxonomy" id="68247"/>
    <lineage>
        <taxon>Bacteria</taxon>
        <taxon>Bacillati</taxon>
        <taxon>Actinomycetota</taxon>
        <taxon>Actinomycetes</taxon>
        <taxon>Kitasatosporales</taxon>
        <taxon>Streptomycetaceae</taxon>
        <taxon>Streptomyces</taxon>
    </lineage>
</organism>
<keyword evidence="3" id="KW-1185">Reference proteome</keyword>
<gene>
    <name evidence="2" type="ORF">ACGFYS_04095</name>
</gene>
<sequence length="96" mass="9697">MPVPVRPVSGSSLLAYADGVRAVHADAFGPLPRCEGPERAGAHGVRVVTATAEDGADEAPALATAVRDRLAETPAEPPRLIATGTGVATGTDGRTR</sequence>
<name>A0ABW7BKP8_9ACTN</name>
<dbReference type="Proteomes" id="UP001604282">
    <property type="component" value="Unassembled WGS sequence"/>
</dbReference>
<comment type="caution">
    <text evidence="2">The sequence shown here is derived from an EMBL/GenBank/DDBJ whole genome shotgun (WGS) entry which is preliminary data.</text>
</comment>
<accession>A0ABW7BKP8</accession>
<evidence type="ECO:0000313" key="3">
    <source>
        <dbReference type="Proteomes" id="UP001604282"/>
    </source>
</evidence>
<dbReference type="RefSeq" id="WP_392879466.1">
    <property type="nucleotide sequence ID" value="NZ_JBICZW010000002.1"/>
</dbReference>
<proteinExistence type="predicted"/>
<protein>
    <submittedName>
        <fullName evidence="2">Uncharacterized protein</fullName>
    </submittedName>
</protein>
<evidence type="ECO:0000256" key="1">
    <source>
        <dbReference type="SAM" id="MobiDB-lite"/>
    </source>
</evidence>
<dbReference type="EMBL" id="JBICZW010000002">
    <property type="protein sequence ID" value="MFG3188099.1"/>
    <property type="molecule type" value="Genomic_DNA"/>
</dbReference>
<evidence type="ECO:0000313" key="2">
    <source>
        <dbReference type="EMBL" id="MFG3188099.1"/>
    </source>
</evidence>
<feature type="compositionally biased region" description="Low complexity" evidence="1">
    <location>
        <begin position="82"/>
        <end position="96"/>
    </location>
</feature>
<reference evidence="2 3" key="1">
    <citation type="submission" date="2024-10" db="EMBL/GenBank/DDBJ databases">
        <title>The Natural Products Discovery Center: Release of the First 8490 Sequenced Strains for Exploring Actinobacteria Biosynthetic Diversity.</title>
        <authorList>
            <person name="Kalkreuter E."/>
            <person name="Kautsar S.A."/>
            <person name="Yang D."/>
            <person name="Bader C.D."/>
            <person name="Teijaro C.N."/>
            <person name="Fluegel L."/>
            <person name="Davis C.M."/>
            <person name="Simpson J.R."/>
            <person name="Lauterbach L."/>
            <person name="Steele A.D."/>
            <person name="Gui C."/>
            <person name="Meng S."/>
            <person name="Li G."/>
            <person name="Viehrig K."/>
            <person name="Ye F."/>
            <person name="Su P."/>
            <person name="Kiefer A.F."/>
            <person name="Nichols A."/>
            <person name="Cepeda A.J."/>
            <person name="Yan W."/>
            <person name="Fan B."/>
            <person name="Jiang Y."/>
            <person name="Adhikari A."/>
            <person name="Zheng C.-J."/>
            <person name="Schuster L."/>
            <person name="Cowan T.M."/>
            <person name="Smanski M.J."/>
            <person name="Chevrette M.G."/>
            <person name="De Carvalho L.P.S."/>
            <person name="Shen B."/>
        </authorList>
    </citation>
    <scope>NUCLEOTIDE SEQUENCE [LARGE SCALE GENOMIC DNA]</scope>
    <source>
        <strain evidence="2 3">NPDC048229</strain>
    </source>
</reference>
<feature type="region of interest" description="Disordered" evidence="1">
    <location>
        <begin position="71"/>
        <end position="96"/>
    </location>
</feature>